<gene>
    <name evidence="7" type="ORF">BDQ12DRAFT_724307</name>
</gene>
<evidence type="ECO:0000256" key="4">
    <source>
        <dbReference type="ARBA" id="ARBA00022525"/>
    </source>
</evidence>
<evidence type="ECO:0000256" key="6">
    <source>
        <dbReference type="RuleBase" id="RU365009"/>
    </source>
</evidence>
<dbReference type="EMBL" id="ML213608">
    <property type="protein sequence ID" value="TFK37481.1"/>
    <property type="molecule type" value="Genomic_DNA"/>
</dbReference>
<keyword evidence="3 6" id="KW-0134">Cell wall</keyword>
<organism evidence="7 8">
    <name type="scientific">Crucibulum laeve</name>
    <dbReference type="NCBI Taxonomy" id="68775"/>
    <lineage>
        <taxon>Eukaryota</taxon>
        <taxon>Fungi</taxon>
        <taxon>Dikarya</taxon>
        <taxon>Basidiomycota</taxon>
        <taxon>Agaricomycotina</taxon>
        <taxon>Agaricomycetes</taxon>
        <taxon>Agaricomycetidae</taxon>
        <taxon>Agaricales</taxon>
        <taxon>Agaricineae</taxon>
        <taxon>Nidulariaceae</taxon>
        <taxon>Crucibulum</taxon>
    </lineage>
</organism>
<evidence type="ECO:0000256" key="1">
    <source>
        <dbReference type="ARBA" id="ARBA00004191"/>
    </source>
</evidence>
<reference evidence="7 8" key="1">
    <citation type="journal article" date="2019" name="Nat. Ecol. Evol.">
        <title>Megaphylogeny resolves global patterns of mushroom evolution.</title>
        <authorList>
            <person name="Varga T."/>
            <person name="Krizsan K."/>
            <person name="Foldi C."/>
            <person name="Dima B."/>
            <person name="Sanchez-Garcia M."/>
            <person name="Sanchez-Ramirez S."/>
            <person name="Szollosi G.J."/>
            <person name="Szarkandi J.G."/>
            <person name="Papp V."/>
            <person name="Albert L."/>
            <person name="Andreopoulos W."/>
            <person name="Angelini C."/>
            <person name="Antonin V."/>
            <person name="Barry K.W."/>
            <person name="Bougher N.L."/>
            <person name="Buchanan P."/>
            <person name="Buyck B."/>
            <person name="Bense V."/>
            <person name="Catcheside P."/>
            <person name="Chovatia M."/>
            <person name="Cooper J."/>
            <person name="Damon W."/>
            <person name="Desjardin D."/>
            <person name="Finy P."/>
            <person name="Geml J."/>
            <person name="Haridas S."/>
            <person name="Hughes K."/>
            <person name="Justo A."/>
            <person name="Karasinski D."/>
            <person name="Kautmanova I."/>
            <person name="Kiss B."/>
            <person name="Kocsube S."/>
            <person name="Kotiranta H."/>
            <person name="LaButti K.M."/>
            <person name="Lechner B.E."/>
            <person name="Liimatainen K."/>
            <person name="Lipzen A."/>
            <person name="Lukacs Z."/>
            <person name="Mihaltcheva S."/>
            <person name="Morgado L.N."/>
            <person name="Niskanen T."/>
            <person name="Noordeloos M.E."/>
            <person name="Ohm R.A."/>
            <person name="Ortiz-Santana B."/>
            <person name="Ovrebo C."/>
            <person name="Racz N."/>
            <person name="Riley R."/>
            <person name="Savchenko A."/>
            <person name="Shiryaev A."/>
            <person name="Soop K."/>
            <person name="Spirin V."/>
            <person name="Szebenyi C."/>
            <person name="Tomsovsky M."/>
            <person name="Tulloss R.E."/>
            <person name="Uehling J."/>
            <person name="Grigoriev I.V."/>
            <person name="Vagvolgyi C."/>
            <person name="Papp T."/>
            <person name="Martin F.M."/>
            <person name="Miettinen O."/>
            <person name="Hibbett D.S."/>
            <person name="Nagy L.G."/>
        </authorList>
    </citation>
    <scope>NUCLEOTIDE SEQUENCE [LARGE SCALE GENOMIC DNA]</scope>
    <source>
        <strain evidence="7 8">CBS 166.37</strain>
    </source>
</reference>
<dbReference type="Proteomes" id="UP000308652">
    <property type="component" value="Unassembled WGS sequence"/>
</dbReference>
<evidence type="ECO:0000256" key="5">
    <source>
        <dbReference type="ARBA" id="ARBA00023157"/>
    </source>
</evidence>
<keyword evidence="8" id="KW-1185">Reference proteome</keyword>
<dbReference type="GO" id="GO:0009277">
    <property type="term" value="C:fungal-type cell wall"/>
    <property type="evidence" value="ECO:0007669"/>
    <property type="project" value="InterPro"/>
</dbReference>
<evidence type="ECO:0000313" key="7">
    <source>
        <dbReference type="EMBL" id="TFK37481.1"/>
    </source>
</evidence>
<name>A0A5C3M8L1_9AGAR</name>
<evidence type="ECO:0000256" key="3">
    <source>
        <dbReference type="ARBA" id="ARBA00022512"/>
    </source>
</evidence>
<keyword evidence="5 6" id="KW-1015">Disulfide bond</keyword>
<dbReference type="GO" id="GO:0005199">
    <property type="term" value="F:structural constituent of cell wall"/>
    <property type="evidence" value="ECO:0007669"/>
    <property type="project" value="InterPro"/>
</dbReference>
<feature type="chain" id="PRO_5023036709" description="Hydrophobin" evidence="6">
    <location>
        <begin position="20"/>
        <end position="111"/>
    </location>
</feature>
<proteinExistence type="inferred from homology"/>
<sequence length="111" mass="10609">MFSKVALLATASLAVFAVASPTAGSGSNQCSTGSVQCCNSVQDAKSAQAASAIAGLVGVITGPITGQVGLECNPISVIGAGANSCKAQTACCTGNNFNGLVVVGCSPISAL</sequence>
<dbReference type="STRING" id="68775.A0A5C3M8L1"/>
<keyword evidence="6" id="KW-0732">Signal</keyword>
<accession>A0A5C3M8L1</accession>
<evidence type="ECO:0000256" key="2">
    <source>
        <dbReference type="ARBA" id="ARBA00010446"/>
    </source>
</evidence>
<dbReference type="AlphaFoldDB" id="A0A5C3M8L1"/>
<comment type="subcellular location">
    <subcellularLocation>
        <location evidence="1 6">Secreted</location>
        <location evidence="1 6">Cell wall</location>
    </subcellularLocation>
</comment>
<protein>
    <recommendedName>
        <fullName evidence="6">Hydrophobin</fullName>
    </recommendedName>
</protein>
<feature type="signal peptide" evidence="6">
    <location>
        <begin position="1"/>
        <end position="19"/>
    </location>
</feature>
<dbReference type="OrthoDB" id="4225815at2759"/>
<dbReference type="InterPro" id="IPR001338">
    <property type="entry name" value="Class_I_Hydrophobin"/>
</dbReference>
<comment type="similarity">
    <text evidence="2 6">Belongs to the fungal hydrophobin family.</text>
</comment>
<keyword evidence="4 6" id="KW-0964">Secreted</keyword>
<dbReference type="SMART" id="SM00075">
    <property type="entry name" value="HYDRO"/>
    <property type="match status" value="1"/>
</dbReference>
<evidence type="ECO:0000313" key="8">
    <source>
        <dbReference type="Proteomes" id="UP000308652"/>
    </source>
</evidence>
<dbReference type="Pfam" id="PF01185">
    <property type="entry name" value="Hydrophobin"/>
    <property type="match status" value="1"/>
</dbReference>
<dbReference type="CDD" id="cd23507">
    <property type="entry name" value="hydrophobin_I"/>
    <property type="match status" value="1"/>
</dbReference>